<dbReference type="InterPro" id="IPR018456">
    <property type="entry name" value="PTR2_symporter_CS"/>
</dbReference>
<keyword evidence="9" id="KW-1185">Reference proteome</keyword>
<evidence type="ECO:0000313" key="9">
    <source>
        <dbReference type="Proteomes" id="UP000694941"/>
    </source>
</evidence>
<feature type="transmembrane region" description="Helical" evidence="8">
    <location>
        <begin position="175"/>
        <end position="195"/>
    </location>
</feature>
<evidence type="ECO:0000256" key="1">
    <source>
        <dbReference type="ARBA" id="ARBA00004141"/>
    </source>
</evidence>
<dbReference type="CDD" id="cd17347">
    <property type="entry name" value="MFS_SLC15A1_2_like"/>
    <property type="match status" value="1"/>
</dbReference>
<keyword evidence="6 8" id="KW-0472">Membrane</keyword>
<dbReference type="PROSITE" id="PS01023">
    <property type="entry name" value="PTR2_2"/>
    <property type="match status" value="1"/>
</dbReference>
<feature type="transmembrane region" description="Helical" evidence="8">
    <location>
        <begin position="142"/>
        <end position="163"/>
    </location>
</feature>
<dbReference type="Pfam" id="PF00854">
    <property type="entry name" value="PTR2"/>
    <property type="match status" value="1"/>
</dbReference>
<protein>
    <submittedName>
        <fullName evidence="10">Solute carrier family 15 member 1-like</fullName>
    </submittedName>
</protein>
<feature type="transmembrane region" description="Helical" evidence="8">
    <location>
        <begin position="337"/>
        <end position="356"/>
    </location>
</feature>
<dbReference type="RefSeq" id="XP_022258189.1">
    <property type="nucleotide sequence ID" value="XM_022402481.1"/>
</dbReference>
<evidence type="ECO:0000313" key="10">
    <source>
        <dbReference type="RefSeq" id="XP_022258189.1"/>
    </source>
</evidence>
<dbReference type="InterPro" id="IPR036259">
    <property type="entry name" value="MFS_trans_sf"/>
</dbReference>
<sequence length="691" mass="76876">MQTHFFFIFLFRLVINITCCFIISAVLTLYLINILLYDDDSATMIYHVFTMACYFTPILGAILADSLLGKYKTILHISILHAVGNIVLALASIPNFLPMAVISMIGLFMVAAGTGGIKPCVSAFGGDQFGPGQERDLQRFFSFFYLSINAGSLLSTFLTPILRADVTCFGDDTCYSLAFGIPAVLMVVALILFIVGRPLYKMFPPQGNILIKVVKCIIHALKRRIRARSEGITKDHWLNYADDMYDTQLIEDVKAILWVLLLFIPLPVFWALYDQQGSRWTLQAIQMDGQLGGFIMKPDQMQVINPFLIIIFIPLFEYIIYPLFAKCNLLIRPLQRITLGGLLTAISFVIAGFLQIRIENTLPVIPSSGFSQVALINTAPCSVSIKSDILETKLAFNQMYVVKDIKSGVPHNLTFTPAPGECEVQLASIDYVIQTASKGIHVLMVTSDLSKLLIHQVTDSLEKPENGDSNIRILYSFPSNLNTLVSNNGTFKLSGPNDYELPIQNSSILYDTSEAVGSTEYTRVLSGVYSLHLPVANSSEFSVKLPSFELKMGGGYILTVAPDKTFEATDILCAGEIMFSITGLEFSYSQAPSSMKSVLQAAWLLTVAFGNLIVVVIAELHLFDKQSLEFFMFAGLMGVDMLIFAVMAYFYKYVDQPQEGDEYLESTQKDNKSYREVNCIQNEGFLEDTKM</sequence>
<accession>A0ABM1TQN3</accession>
<evidence type="ECO:0000256" key="3">
    <source>
        <dbReference type="ARBA" id="ARBA00022692"/>
    </source>
</evidence>
<dbReference type="Proteomes" id="UP000694941">
    <property type="component" value="Unplaced"/>
</dbReference>
<evidence type="ECO:0000256" key="7">
    <source>
        <dbReference type="RuleBase" id="RU003755"/>
    </source>
</evidence>
<feature type="transmembrane region" description="Helical" evidence="8">
    <location>
        <begin position="74"/>
        <end position="93"/>
    </location>
</feature>
<organism evidence="9 10">
    <name type="scientific">Limulus polyphemus</name>
    <name type="common">Atlantic horseshoe crab</name>
    <dbReference type="NCBI Taxonomy" id="6850"/>
    <lineage>
        <taxon>Eukaryota</taxon>
        <taxon>Metazoa</taxon>
        <taxon>Ecdysozoa</taxon>
        <taxon>Arthropoda</taxon>
        <taxon>Chelicerata</taxon>
        <taxon>Merostomata</taxon>
        <taxon>Xiphosura</taxon>
        <taxon>Limulidae</taxon>
        <taxon>Limulus</taxon>
    </lineage>
</organism>
<dbReference type="SUPFAM" id="SSF103473">
    <property type="entry name" value="MFS general substrate transporter"/>
    <property type="match status" value="1"/>
</dbReference>
<name>A0ABM1TQN3_LIMPO</name>
<evidence type="ECO:0000256" key="5">
    <source>
        <dbReference type="ARBA" id="ARBA00022989"/>
    </source>
</evidence>
<keyword evidence="4" id="KW-0653">Protein transport</keyword>
<feature type="transmembrane region" description="Helical" evidence="8">
    <location>
        <begin position="44"/>
        <end position="62"/>
    </location>
</feature>
<feature type="transmembrane region" description="Helical" evidence="8">
    <location>
        <begin position="601"/>
        <end position="623"/>
    </location>
</feature>
<feature type="transmembrane region" description="Helical" evidence="8">
    <location>
        <begin position="99"/>
        <end position="121"/>
    </location>
</feature>
<feature type="transmembrane region" description="Helical" evidence="8">
    <location>
        <begin position="303"/>
        <end position="325"/>
    </location>
</feature>
<evidence type="ECO:0000256" key="4">
    <source>
        <dbReference type="ARBA" id="ARBA00022856"/>
    </source>
</evidence>
<proteinExistence type="inferred from homology"/>
<dbReference type="PANTHER" id="PTHR11654">
    <property type="entry name" value="OLIGOPEPTIDE TRANSPORTER-RELATED"/>
    <property type="match status" value="1"/>
</dbReference>
<comment type="similarity">
    <text evidence="2 7">Belongs to the major facilitator superfamily. Proton-dependent oligopeptide transporter (POT/PTR) (TC 2.A.17) family.</text>
</comment>
<dbReference type="InterPro" id="IPR000109">
    <property type="entry name" value="POT_fam"/>
</dbReference>
<evidence type="ECO:0000256" key="6">
    <source>
        <dbReference type="ARBA" id="ARBA00023136"/>
    </source>
</evidence>
<keyword evidence="3 7" id="KW-0812">Transmembrane</keyword>
<gene>
    <name evidence="10" type="primary">LOC106474098</name>
</gene>
<dbReference type="GeneID" id="106474098"/>
<dbReference type="Gene3D" id="1.20.1250.20">
    <property type="entry name" value="MFS general substrate transporter like domains"/>
    <property type="match status" value="2"/>
</dbReference>
<dbReference type="PROSITE" id="PS01022">
    <property type="entry name" value="PTR2_1"/>
    <property type="match status" value="1"/>
</dbReference>
<evidence type="ECO:0000256" key="2">
    <source>
        <dbReference type="ARBA" id="ARBA00005982"/>
    </source>
</evidence>
<feature type="transmembrane region" description="Helical" evidence="8">
    <location>
        <begin position="7"/>
        <end position="32"/>
    </location>
</feature>
<feature type="transmembrane region" description="Helical" evidence="8">
    <location>
        <begin position="255"/>
        <end position="273"/>
    </location>
</feature>
<evidence type="ECO:0000256" key="8">
    <source>
        <dbReference type="SAM" id="Phobius"/>
    </source>
</evidence>
<keyword evidence="4" id="KW-0571">Peptide transport</keyword>
<reference evidence="10" key="1">
    <citation type="submission" date="2025-08" db="UniProtKB">
        <authorList>
            <consortium name="RefSeq"/>
        </authorList>
    </citation>
    <scope>IDENTIFICATION</scope>
    <source>
        <tissue evidence="10">Muscle</tissue>
    </source>
</reference>
<keyword evidence="5 8" id="KW-1133">Transmembrane helix</keyword>
<feature type="transmembrane region" description="Helical" evidence="8">
    <location>
        <begin position="630"/>
        <end position="651"/>
    </location>
</feature>
<keyword evidence="7" id="KW-0813">Transport</keyword>
<comment type="subcellular location">
    <subcellularLocation>
        <location evidence="1 7">Membrane</location>
        <topology evidence="1 7">Multi-pass membrane protein</topology>
    </subcellularLocation>
</comment>